<dbReference type="InterPro" id="IPR017871">
    <property type="entry name" value="ABC_transporter-like_CS"/>
</dbReference>
<evidence type="ECO:0000256" key="6">
    <source>
        <dbReference type="ARBA" id="ARBA00022741"/>
    </source>
</evidence>
<organism evidence="12 13">
    <name type="scientific">Enterocloster bolteae</name>
    <dbReference type="NCBI Taxonomy" id="208479"/>
    <lineage>
        <taxon>Bacteria</taxon>
        <taxon>Bacillati</taxon>
        <taxon>Bacillota</taxon>
        <taxon>Clostridia</taxon>
        <taxon>Lachnospirales</taxon>
        <taxon>Lachnospiraceae</taxon>
        <taxon>Enterocloster</taxon>
    </lineage>
</organism>
<gene>
    <name evidence="12" type="ORF">DWW02_21785</name>
</gene>
<evidence type="ECO:0000256" key="3">
    <source>
        <dbReference type="ARBA" id="ARBA00022475"/>
    </source>
</evidence>
<keyword evidence="9 10" id="KW-0472">Membrane</keyword>
<dbReference type="GO" id="GO:0005524">
    <property type="term" value="F:ATP binding"/>
    <property type="evidence" value="ECO:0007669"/>
    <property type="project" value="UniProtKB-UniRule"/>
</dbReference>
<keyword evidence="5" id="KW-0677">Repeat</keyword>
<dbReference type="GO" id="GO:0016887">
    <property type="term" value="F:ATP hydrolysis activity"/>
    <property type="evidence" value="ECO:0007669"/>
    <property type="project" value="InterPro"/>
</dbReference>
<evidence type="ECO:0000313" key="13">
    <source>
        <dbReference type="Proteomes" id="UP000284543"/>
    </source>
</evidence>
<dbReference type="InterPro" id="IPR003439">
    <property type="entry name" value="ABC_transporter-like_ATP-bd"/>
</dbReference>
<evidence type="ECO:0000256" key="2">
    <source>
        <dbReference type="ARBA" id="ARBA00022448"/>
    </source>
</evidence>
<sequence>MGSDTGYILEMNHITKEFPGVKALKDVTFKVRKGVVHGLMGENGAGKSTLMKILQGIYTPTSGTMIFDGKPLELKTIYHALEAGISMIHQEMSPIPDMTVAENIFLGREPKNKWGFVDHKQLNEMTARLLGRLRLKLSPTILMRELSVGNMQMVEIAKAISFHSKLIIMDEPTSAIADKEVESLFNIIRMLKEEGVTIIYITHKMSEVFEITDEISVLRDGELVGGDLTADLDNNKLISLMVGRELTEMFPKVYYEPGEELLRVEHFSDGKRFFDVSFCVHEREMLGFTGLIGSGRSELLEAVFGLRPHTEGRVFIRGKEVHIRNPHDAIALGIGLLTEDRKASGCFLPLDITDNMIMSNLELQKKGMFLDFNRIKAHTESMRAKLAVKTPSMEQHIELLSGGNQQKVLMGRWMINAPLILIVDEPTRGIDVNAKAEIHRLLGEMNKNGTAVILVSSEMPEVLGMSDRIVIMHEGRKAGEIGREDATQELLMQIAFGEDEGRKH</sequence>
<dbReference type="RefSeq" id="WP_002573484.1">
    <property type="nucleotide sequence ID" value="NZ_CAUFHZ010000010.1"/>
</dbReference>
<evidence type="ECO:0000256" key="5">
    <source>
        <dbReference type="ARBA" id="ARBA00022737"/>
    </source>
</evidence>
<dbReference type="CDD" id="cd03215">
    <property type="entry name" value="ABC_Carb_Monos_II"/>
    <property type="match status" value="1"/>
</dbReference>
<dbReference type="PROSITE" id="PS50893">
    <property type="entry name" value="ABC_TRANSPORTER_2"/>
    <property type="match status" value="2"/>
</dbReference>
<protein>
    <recommendedName>
        <fullName evidence="10">Ribose/galactose/methyl galactoside import ATP-binding protein</fullName>
        <ecNumber evidence="10">7.5.2.11</ecNumber>
    </recommendedName>
</protein>
<evidence type="ECO:0000313" key="12">
    <source>
        <dbReference type="EMBL" id="RGV73045.1"/>
    </source>
</evidence>
<proteinExistence type="inferred from homology"/>
<dbReference type="InterPro" id="IPR027417">
    <property type="entry name" value="P-loop_NTPase"/>
</dbReference>
<dbReference type="PROSITE" id="PS00211">
    <property type="entry name" value="ABC_TRANSPORTER_1"/>
    <property type="match status" value="2"/>
</dbReference>
<comment type="subcellular location">
    <subcellularLocation>
        <location evidence="1 10">Cell membrane</location>
        <topology evidence="1 10">Peripheral membrane protein</topology>
    </subcellularLocation>
</comment>
<dbReference type="InterPro" id="IPR050107">
    <property type="entry name" value="ABC_carbohydrate_import_ATPase"/>
</dbReference>
<dbReference type="Pfam" id="PF00005">
    <property type="entry name" value="ABC_tran"/>
    <property type="match status" value="2"/>
</dbReference>
<keyword evidence="6 10" id="KW-0547">Nucleotide-binding</keyword>
<comment type="similarity">
    <text evidence="10">Belongs to the ABC transporter superfamily.</text>
</comment>
<dbReference type="AlphaFoldDB" id="A0A412YZM8"/>
<dbReference type="EMBL" id="QRZM01000011">
    <property type="protein sequence ID" value="RGV73045.1"/>
    <property type="molecule type" value="Genomic_DNA"/>
</dbReference>
<dbReference type="CDD" id="cd03216">
    <property type="entry name" value="ABC_Carb_Monos_I"/>
    <property type="match status" value="1"/>
</dbReference>
<dbReference type="PANTHER" id="PTHR43790">
    <property type="entry name" value="CARBOHYDRATE TRANSPORT ATP-BINDING PROTEIN MG119-RELATED"/>
    <property type="match status" value="1"/>
</dbReference>
<keyword evidence="7 10" id="KW-0067">ATP-binding</keyword>
<dbReference type="Gene3D" id="3.40.50.300">
    <property type="entry name" value="P-loop containing nucleotide triphosphate hydrolases"/>
    <property type="match status" value="2"/>
</dbReference>
<comment type="catalytic activity">
    <reaction evidence="10">
        <text>D-galactose(out) + ATP + H2O = D-galactose(in) + ADP + phosphate + H(+)</text>
        <dbReference type="Rhea" id="RHEA:60156"/>
        <dbReference type="ChEBI" id="CHEBI:4139"/>
        <dbReference type="ChEBI" id="CHEBI:15377"/>
        <dbReference type="ChEBI" id="CHEBI:15378"/>
        <dbReference type="ChEBI" id="CHEBI:30616"/>
        <dbReference type="ChEBI" id="CHEBI:43474"/>
        <dbReference type="ChEBI" id="CHEBI:456216"/>
        <dbReference type="EC" id="7.5.2.11"/>
    </reaction>
</comment>
<dbReference type="Proteomes" id="UP000284543">
    <property type="component" value="Unassembled WGS sequence"/>
</dbReference>
<dbReference type="SMART" id="SM00382">
    <property type="entry name" value="AAA"/>
    <property type="match status" value="2"/>
</dbReference>
<evidence type="ECO:0000259" key="11">
    <source>
        <dbReference type="PROSITE" id="PS50893"/>
    </source>
</evidence>
<evidence type="ECO:0000256" key="7">
    <source>
        <dbReference type="ARBA" id="ARBA00022840"/>
    </source>
</evidence>
<dbReference type="GO" id="GO:0005886">
    <property type="term" value="C:plasma membrane"/>
    <property type="evidence" value="ECO:0007669"/>
    <property type="project" value="UniProtKB-SubCell"/>
</dbReference>
<dbReference type="FunFam" id="3.40.50.300:FF:000127">
    <property type="entry name" value="Ribose import ATP-binding protein RbsA"/>
    <property type="match status" value="1"/>
</dbReference>
<evidence type="ECO:0000256" key="4">
    <source>
        <dbReference type="ARBA" id="ARBA00022597"/>
    </source>
</evidence>
<dbReference type="EC" id="7.5.2.11" evidence="10"/>
<accession>A0A412YZM8</accession>
<reference evidence="12 13" key="1">
    <citation type="submission" date="2018-08" db="EMBL/GenBank/DDBJ databases">
        <title>A genome reference for cultivated species of the human gut microbiota.</title>
        <authorList>
            <person name="Zou Y."/>
            <person name="Xue W."/>
            <person name="Luo G."/>
        </authorList>
    </citation>
    <scope>NUCLEOTIDE SEQUENCE [LARGE SCALE GENOMIC DNA]</scope>
    <source>
        <strain evidence="12 13">AF14-18</strain>
    </source>
</reference>
<dbReference type="InterPro" id="IPR003593">
    <property type="entry name" value="AAA+_ATPase"/>
</dbReference>
<keyword evidence="8 10" id="KW-1278">Translocase</keyword>
<keyword evidence="2 10" id="KW-0813">Transport</keyword>
<keyword evidence="3 10" id="KW-1003">Cell membrane</keyword>
<keyword evidence="4 10" id="KW-0762">Sugar transport</keyword>
<feature type="domain" description="ABC transporter" evidence="11">
    <location>
        <begin position="256"/>
        <end position="499"/>
    </location>
</feature>
<comment type="function">
    <text evidence="10">Part of an ABC transporter complex involved in carbohydrate import. Could be involved in ribose, galactose and/or methyl galactoside import. Responsible for energy coupling to the transport system.</text>
</comment>
<evidence type="ECO:0000256" key="9">
    <source>
        <dbReference type="ARBA" id="ARBA00023136"/>
    </source>
</evidence>
<comment type="caution">
    <text evidence="12">The sequence shown here is derived from an EMBL/GenBank/DDBJ whole genome shotgun (WGS) entry which is preliminary data.</text>
</comment>
<evidence type="ECO:0000256" key="1">
    <source>
        <dbReference type="ARBA" id="ARBA00004202"/>
    </source>
</evidence>
<feature type="domain" description="ABC transporter" evidence="11">
    <location>
        <begin position="9"/>
        <end position="245"/>
    </location>
</feature>
<dbReference type="PANTHER" id="PTHR43790:SF7">
    <property type="entry name" value="GALACTOSE_METHYL GALACTOSIDE IMPORT ATP-BINDING PROTEIN MGLA"/>
    <property type="match status" value="1"/>
</dbReference>
<name>A0A412YZM8_9FIRM</name>
<dbReference type="SUPFAM" id="SSF52540">
    <property type="entry name" value="P-loop containing nucleoside triphosphate hydrolases"/>
    <property type="match status" value="2"/>
</dbReference>
<evidence type="ECO:0000256" key="10">
    <source>
        <dbReference type="RuleBase" id="RU367029"/>
    </source>
</evidence>
<dbReference type="GO" id="GO:0043211">
    <property type="term" value="F:ABC-type carbohydrate transporter activity"/>
    <property type="evidence" value="ECO:0007669"/>
    <property type="project" value="UniProtKB-UniRule"/>
</dbReference>
<evidence type="ECO:0000256" key="8">
    <source>
        <dbReference type="ARBA" id="ARBA00022967"/>
    </source>
</evidence>